<dbReference type="AlphaFoldDB" id="A0AAV4XRQ1"/>
<dbReference type="Proteomes" id="UP001054945">
    <property type="component" value="Unassembled WGS sequence"/>
</dbReference>
<dbReference type="EMBL" id="BPLR01018070">
    <property type="protein sequence ID" value="GIY96646.1"/>
    <property type="molecule type" value="Genomic_DNA"/>
</dbReference>
<evidence type="ECO:0000313" key="1">
    <source>
        <dbReference type="EMBL" id="GIY96646.1"/>
    </source>
</evidence>
<keyword evidence="2" id="KW-1185">Reference proteome</keyword>
<reference evidence="1 2" key="1">
    <citation type="submission" date="2021-06" db="EMBL/GenBank/DDBJ databases">
        <title>Caerostris extrusa draft genome.</title>
        <authorList>
            <person name="Kono N."/>
            <person name="Arakawa K."/>
        </authorList>
    </citation>
    <scope>NUCLEOTIDE SEQUENCE [LARGE SCALE GENOMIC DNA]</scope>
</reference>
<gene>
    <name evidence="1" type="ORF">CEXT_235051</name>
</gene>
<comment type="caution">
    <text evidence="1">The sequence shown here is derived from an EMBL/GenBank/DDBJ whole genome shotgun (WGS) entry which is preliminary data.</text>
</comment>
<organism evidence="1 2">
    <name type="scientific">Caerostris extrusa</name>
    <name type="common">Bark spider</name>
    <name type="synonym">Caerostris bankana</name>
    <dbReference type="NCBI Taxonomy" id="172846"/>
    <lineage>
        <taxon>Eukaryota</taxon>
        <taxon>Metazoa</taxon>
        <taxon>Ecdysozoa</taxon>
        <taxon>Arthropoda</taxon>
        <taxon>Chelicerata</taxon>
        <taxon>Arachnida</taxon>
        <taxon>Araneae</taxon>
        <taxon>Araneomorphae</taxon>
        <taxon>Entelegynae</taxon>
        <taxon>Araneoidea</taxon>
        <taxon>Araneidae</taxon>
        <taxon>Caerostris</taxon>
    </lineage>
</organism>
<proteinExistence type="predicted"/>
<name>A0AAV4XRQ1_CAEEX</name>
<sequence>MIKDGVSIHPALVYSFRDPGSPLFPREALKRNCNRACRMSILTVSFLLNQTPSIIIPSPLYTAANSGWRALILKIRGRSAEIECHLDHSHVTSDGGEHLISSSTAHAHPPLRNAPPNDGTKEDAVAMGTRVLRESSPSSDGEITVSRLSARFVR</sequence>
<protein>
    <submittedName>
        <fullName evidence="1">Uncharacterized protein</fullName>
    </submittedName>
</protein>
<accession>A0AAV4XRQ1</accession>
<evidence type="ECO:0000313" key="2">
    <source>
        <dbReference type="Proteomes" id="UP001054945"/>
    </source>
</evidence>